<feature type="domain" description="TFIIS N-terminal" evidence="12">
    <location>
        <begin position="7"/>
        <end position="84"/>
    </location>
</feature>
<evidence type="ECO:0000256" key="1">
    <source>
        <dbReference type="ARBA" id="ARBA00004123"/>
    </source>
</evidence>
<evidence type="ECO:0000256" key="9">
    <source>
        <dbReference type="ARBA" id="ARBA00031968"/>
    </source>
</evidence>
<evidence type="ECO:0000256" key="2">
    <source>
        <dbReference type="ARBA" id="ARBA00009681"/>
    </source>
</evidence>
<accession>A0ABM1BW66</accession>
<dbReference type="InterPro" id="IPR042376">
    <property type="entry name" value="MED26"/>
</dbReference>
<dbReference type="InterPro" id="IPR035441">
    <property type="entry name" value="TFIIS/LEDGF_dom_sf"/>
</dbReference>
<sequence>MQHSPFEVKKRLLKALDKDNNVVDMVGVIEVISILETIPITKDELEQTRLGKYVNELRKKTSNEQLARRAKALIKSWLKLLNQSANVASVENRIAGTPPIRKPLGPGPGSGHIPGPGPGGGPKSPALLNSYTTLPLVSSCFKQISPALQHMCADSPLCSSGSNSPVLSIRQHTSHTLSNYTPVSKRSRVSSNGNGGQLLSPSTVNRNGSVISPSFNQVFKPVSPALLAIHNTTSCRASLTNKSSVTVACPRPQSPVFGGKCLLSPYLTSIPATSPCVLVSPSHCDLDVAKTNAANKRFRKDDSHIDKEKSILAECASCSSDKTVLSNGLDSSSEPAWTFSHSRQSPFESFKSCRVTSGSCSLPEKPTVNNELVKIPIKKGKQSKKSENRDILKEKFFAAASSSSKLSKVKTHQQLMEEFQAKKGVALPSKLISKSVSDSACDFGNSNNFPDKALFGCDAETWQTKSELMARFLKSSMNSEGETRINSSASYPKSDVESPVSCQKPFTQMCDPVDMEIHNILSSLPVLEPDNIIWSEDDCSVKESEPVTKECVDRLLLEQWNSVNGNYDHNSRWRDWKDVVTAESYNSDLLHILPYVNIDW</sequence>
<feature type="region of interest" description="Disordered" evidence="11">
    <location>
        <begin position="98"/>
        <end position="125"/>
    </location>
</feature>
<evidence type="ECO:0000259" key="12">
    <source>
        <dbReference type="PROSITE" id="PS51319"/>
    </source>
</evidence>
<evidence type="ECO:0000313" key="13">
    <source>
        <dbReference type="Proteomes" id="UP000694941"/>
    </source>
</evidence>
<dbReference type="SUPFAM" id="SSF47676">
    <property type="entry name" value="Conserved domain common to transcription factors TFIIS, elongin A, CRSP70"/>
    <property type="match status" value="1"/>
</dbReference>
<comment type="subcellular location">
    <subcellularLocation>
        <location evidence="1 10">Nucleus</location>
    </subcellularLocation>
</comment>
<proteinExistence type="inferred from homology"/>
<dbReference type="PANTHER" id="PTHR15201:SF1">
    <property type="entry name" value="MEDIATOR OF RNA POLYMERASE II TRANSCRIPTION SUBUNIT 26"/>
    <property type="match status" value="1"/>
</dbReference>
<evidence type="ECO:0000256" key="11">
    <source>
        <dbReference type="SAM" id="MobiDB-lite"/>
    </source>
</evidence>
<feature type="region of interest" description="Disordered" evidence="11">
    <location>
        <begin position="177"/>
        <end position="203"/>
    </location>
</feature>
<dbReference type="CDD" id="cd00183">
    <property type="entry name" value="TFIIS_I"/>
    <property type="match status" value="1"/>
</dbReference>
<evidence type="ECO:0000256" key="6">
    <source>
        <dbReference type="ARBA" id="ARBA00023163"/>
    </source>
</evidence>
<evidence type="ECO:0000256" key="8">
    <source>
        <dbReference type="ARBA" id="ARBA00030125"/>
    </source>
</evidence>
<dbReference type="Gene3D" id="1.20.930.10">
    <property type="entry name" value="Conserved domain common to transcription factors TFIIS, elongin A, CRSP70"/>
    <property type="match status" value="1"/>
</dbReference>
<evidence type="ECO:0000256" key="7">
    <source>
        <dbReference type="ARBA" id="ARBA00023242"/>
    </source>
</evidence>
<dbReference type="SMART" id="SM00509">
    <property type="entry name" value="TFS2N"/>
    <property type="match status" value="1"/>
</dbReference>
<organism evidence="13 14">
    <name type="scientific">Limulus polyphemus</name>
    <name type="common">Atlantic horseshoe crab</name>
    <dbReference type="NCBI Taxonomy" id="6850"/>
    <lineage>
        <taxon>Eukaryota</taxon>
        <taxon>Metazoa</taxon>
        <taxon>Ecdysozoa</taxon>
        <taxon>Arthropoda</taxon>
        <taxon>Chelicerata</taxon>
        <taxon>Merostomata</taxon>
        <taxon>Xiphosura</taxon>
        <taxon>Limulidae</taxon>
        <taxon>Limulus</taxon>
    </lineage>
</organism>
<keyword evidence="6" id="KW-0804">Transcription</keyword>
<dbReference type="PANTHER" id="PTHR15201">
    <property type="entry name" value="CRSP70"/>
    <property type="match status" value="1"/>
</dbReference>
<dbReference type="InterPro" id="IPR031416">
    <property type="entry name" value="Med26_C"/>
</dbReference>
<feature type="compositionally biased region" description="Gly residues" evidence="11">
    <location>
        <begin position="107"/>
        <end position="122"/>
    </location>
</feature>
<evidence type="ECO:0000256" key="4">
    <source>
        <dbReference type="ARBA" id="ARBA00023015"/>
    </source>
</evidence>
<dbReference type="RefSeq" id="XP_013789849.1">
    <property type="nucleotide sequence ID" value="XM_013934395.2"/>
</dbReference>
<evidence type="ECO:0000256" key="10">
    <source>
        <dbReference type="PROSITE-ProRule" id="PRU00649"/>
    </source>
</evidence>
<keyword evidence="5" id="KW-0010">Activator</keyword>
<dbReference type="Proteomes" id="UP000694941">
    <property type="component" value="Unplaced"/>
</dbReference>
<dbReference type="InterPro" id="IPR017923">
    <property type="entry name" value="TFIIS_N"/>
</dbReference>
<protein>
    <recommendedName>
        <fullName evidence="3">Mediator of RNA polymerase II transcription subunit 26</fullName>
    </recommendedName>
    <alternativeName>
        <fullName evidence="8">Cofactor required for Sp1 transcriptional activation subunit 7</fullName>
    </alternativeName>
    <alternativeName>
        <fullName evidence="9">Mediator complex subunit 26</fullName>
    </alternativeName>
</protein>
<name>A0ABM1BW66_LIMPO</name>
<evidence type="ECO:0000313" key="14">
    <source>
        <dbReference type="RefSeq" id="XP_013789849.1"/>
    </source>
</evidence>
<dbReference type="GeneID" id="106473716"/>
<dbReference type="Pfam" id="PF08711">
    <property type="entry name" value="Med26"/>
    <property type="match status" value="1"/>
</dbReference>
<comment type="similarity">
    <text evidence="2">Belongs to the Mediator complex subunit 26 family.</text>
</comment>
<keyword evidence="4" id="KW-0805">Transcription regulation</keyword>
<dbReference type="Pfam" id="PF15693">
    <property type="entry name" value="Med26_C"/>
    <property type="match status" value="1"/>
</dbReference>
<evidence type="ECO:0000256" key="3">
    <source>
        <dbReference type="ARBA" id="ARBA00019686"/>
    </source>
</evidence>
<dbReference type="PROSITE" id="PS51319">
    <property type="entry name" value="TFIIS_N"/>
    <property type="match status" value="1"/>
</dbReference>
<keyword evidence="7 10" id="KW-0539">Nucleus</keyword>
<dbReference type="InterPro" id="IPR003617">
    <property type="entry name" value="TFIIS/CRSP70_N_sub"/>
</dbReference>
<keyword evidence="13" id="KW-1185">Reference proteome</keyword>
<evidence type="ECO:0000256" key="5">
    <source>
        <dbReference type="ARBA" id="ARBA00023159"/>
    </source>
</evidence>
<gene>
    <name evidence="14" type="primary">LOC106473716</name>
</gene>
<reference evidence="14" key="1">
    <citation type="submission" date="2025-08" db="UniProtKB">
        <authorList>
            <consortium name="RefSeq"/>
        </authorList>
    </citation>
    <scope>IDENTIFICATION</scope>
    <source>
        <tissue evidence="14">Muscle</tissue>
    </source>
</reference>